<name>A0ACC1JF37_9FUNG</name>
<proteinExistence type="predicted"/>
<dbReference type="Proteomes" id="UP001150603">
    <property type="component" value="Unassembled WGS sequence"/>
</dbReference>
<keyword evidence="2" id="KW-1185">Reference proteome</keyword>
<dbReference type="EMBL" id="JANBPW010000419">
    <property type="protein sequence ID" value="KAJ1949578.1"/>
    <property type="molecule type" value="Genomic_DNA"/>
</dbReference>
<keyword evidence="1" id="KW-0647">Proteasome</keyword>
<reference evidence="1" key="1">
    <citation type="submission" date="2022-07" db="EMBL/GenBank/DDBJ databases">
        <title>Phylogenomic reconstructions and comparative analyses of Kickxellomycotina fungi.</title>
        <authorList>
            <person name="Reynolds N.K."/>
            <person name="Stajich J.E."/>
            <person name="Barry K."/>
            <person name="Grigoriev I.V."/>
            <person name="Crous P."/>
            <person name="Smith M.E."/>
        </authorList>
    </citation>
    <scope>NUCLEOTIDE SEQUENCE</scope>
    <source>
        <strain evidence="1">NRRL 5244</strain>
    </source>
</reference>
<sequence>MTANGDGNEWIYKNKDLGMLSASASLGMIMLWDVEVGLNQIDKYLYTTDNSIKSGAILAIGMLTSAVHDETDSAKALLSEYLTEESNPAIVKLAAITGLGMAYAGTNREDILELLLPLVSDTDITIDLSSIAALSAGLVCIGTCHGEVASTILQALMERMDSELNHKYVRFMLLGLALLFMGSQDGSEATLETLKAIEHPVGQQASVLVQVCSHAGTGNVLEVQKMLHICAEHLGDKEDQLPQAFAVLGVALISMGEGVGAEMSLRTFNHLMHYGDVFVRRTVPLAIGLACASNPLVTVIDTLSKFSHDNDKLVAANAIFAMGVVGAGTNNARLAQLLRQLATYYHKDADTLFIVRIAQGLLHMGKGTMTINPYHHDRSLLSHTALAGLLVPIVAMTNAEKLIMSDSHFLLYYLVRAMYPRFLITFDENLEAVTTSVRVGQAVDAVGQVGRPKTITGFQTHDTPVLLAHSERAELATEKYNPLTNVLEGFVVLQKNPNYVEDESDNSLVEPEFWAGLAHHKLHSAKLDTARTDIEGEFLCGRRHAVRGPAGNAQEQQQRVATPARLRAIKQSWNSSESVGSHGVHVSGTLTNVNTIEEFKAADKGELLRASGQAILEHITSGKATERPELLWEFVVLAFADLKKYRFYHWFAFPAITADPPDIVGGQQTLLEYVGGKYESVRELAGAVKGLGGAFLAKFKDGQWQAARLSEWDGFFDEDAVVGFVDPSSHATRPGWPLRNLLAWIRYTHAQQRQVRVLCFRDALAQHQSGADSAATVESIVVDIHVTSTSSLKAEGQISGWERNEAGRLGPRMANLSASMDPSRLAESALDLNLQLMRWRLAPSIDLAKMANTRALLLGAGTLGAYAARALLAWGVRKLTFVDNGNVSFSNPARQPLYEFADSVAAKPKAAAAAEALRRVFPGVDSQGVQLSIPMPGHPVPASERSATVKAVERLEKLVEEHDVVFLLTDSRESRWLPTMLGALHNRLVICVALGFDSFVAMRHGVQDAESEWPRLGCYFCNDVVAPTDSLTDRTLDQQCTVTRPGLAPIAAGVGVELVATVLQHPLGAAANAATNDADDGGDGGVFGVPPHQVRGYLGGFRQHAIVGHAFDRCTACSDSVMQAYRNHGYAFLERVFNNAHVSEDDPHRELEGLPPSGYSYLETLTGLAKLHRETDEMMDDIEWTEGEDDVFEEL</sequence>
<accession>A0ACC1JF37</accession>
<evidence type="ECO:0000313" key="2">
    <source>
        <dbReference type="Proteomes" id="UP001150603"/>
    </source>
</evidence>
<protein>
    <submittedName>
        <fullName evidence="1">Proteasome regulatory particle base subunit</fullName>
    </submittedName>
</protein>
<comment type="caution">
    <text evidence="1">The sequence shown here is derived from an EMBL/GenBank/DDBJ whole genome shotgun (WGS) entry which is preliminary data.</text>
</comment>
<gene>
    <name evidence="1" type="primary">RPN1_1</name>
    <name evidence="1" type="ORF">FBU59_001080</name>
</gene>
<evidence type="ECO:0000313" key="1">
    <source>
        <dbReference type="EMBL" id="KAJ1949578.1"/>
    </source>
</evidence>
<organism evidence="1 2">
    <name type="scientific">Linderina macrospora</name>
    <dbReference type="NCBI Taxonomy" id="4868"/>
    <lineage>
        <taxon>Eukaryota</taxon>
        <taxon>Fungi</taxon>
        <taxon>Fungi incertae sedis</taxon>
        <taxon>Zoopagomycota</taxon>
        <taxon>Kickxellomycotina</taxon>
        <taxon>Kickxellomycetes</taxon>
        <taxon>Kickxellales</taxon>
        <taxon>Kickxellaceae</taxon>
        <taxon>Linderina</taxon>
    </lineage>
</organism>